<organism evidence="1 2">
    <name type="scientific">Chrysemys picta bellii</name>
    <name type="common">Western painted turtle</name>
    <name type="synonym">Emys bellii</name>
    <dbReference type="NCBI Taxonomy" id="8478"/>
    <lineage>
        <taxon>Eukaryota</taxon>
        <taxon>Metazoa</taxon>
        <taxon>Chordata</taxon>
        <taxon>Craniata</taxon>
        <taxon>Vertebrata</taxon>
        <taxon>Euteleostomi</taxon>
        <taxon>Archelosauria</taxon>
        <taxon>Testudinata</taxon>
        <taxon>Testudines</taxon>
        <taxon>Cryptodira</taxon>
        <taxon>Durocryptodira</taxon>
        <taxon>Testudinoidea</taxon>
        <taxon>Emydidae</taxon>
        <taxon>Chrysemys</taxon>
    </lineage>
</organism>
<evidence type="ECO:0000313" key="1">
    <source>
        <dbReference type="Ensembl" id="ENSCPBP00000019221.1"/>
    </source>
</evidence>
<protein>
    <submittedName>
        <fullName evidence="1">Uncharacterized protein</fullName>
    </submittedName>
</protein>
<reference evidence="1" key="2">
    <citation type="submission" date="2025-09" db="UniProtKB">
        <authorList>
            <consortium name="Ensembl"/>
        </authorList>
    </citation>
    <scope>IDENTIFICATION</scope>
</reference>
<proteinExistence type="predicted"/>
<name>A0A8C3HJJ0_CHRPI</name>
<keyword evidence="2" id="KW-1185">Reference proteome</keyword>
<dbReference type="Proteomes" id="UP000694380">
    <property type="component" value="Unplaced"/>
</dbReference>
<sequence>MPRAESWYLAGTQDLGSTPGSAIGLLGDLEQITSTLCLNFPICKMRTMFLPSNHLCTGFRVAAVLVCIRKKKNRSTCGTLETNKFIRA</sequence>
<evidence type="ECO:0000313" key="2">
    <source>
        <dbReference type="Proteomes" id="UP000694380"/>
    </source>
</evidence>
<accession>A0A8C3HJJ0</accession>
<dbReference type="Ensembl" id="ENSCPBT00000022645.1">
    <property type="protein sequence ID" value="ENSCPBP00000019221.1"/>
    <property type="gene ID" value="ENSCPBG00000013916.1"/>
</dbReference>
<dbReference type="AlphaFoldDB" id="A0A8C3HJJ0"/>
<reference evidence="1" key="1">
    <citation type="submission" date="2025-08" db="UniProtKB">
        <authorList>
            <consortium name="Ensembl"/>
        </authorList>
    </citation>
    <scope>IDENTIFICATION</scope>
</reference>